<dbReference type="SUPFAM" id="SSF82114">
    <property type="entry name" value="Riboflavin kinase-like"/>
    <property type="match status" value="1"/>
</dbReference>
<dbReference type="UniPathway" id="UPA00277">
    <property type="reaction ID" value="UER00407"/>
</dbReference>
<dbReference type="InterPro" id="IPR015865">
    <property type="entry name" value="Riboflavin_kinase_bac/euk"/>
</dbReference>
<dbReference type="FunFam" id="3.40.50.620:FF:000021">
    <property type="entry name" value="Riboflavin biosynthesis protein"/>
    <property type="match status" value="1"/>
</dbReference>
<evidence type="ECO:0000256" key="15">
    <source>
        <dbReference type="PIRNR" id="PIRNR004491"/>
    </source>
</evidence>
<dbReference type="GO" id="GO:0009231">
    <property type="term" value="P:riboflavin biosynthetic process"/>
    <property type="evidence" value="ECO:0007669"/>
    <property type="project" value="InterPro"/>
</dbReference>
<evidence type="ECO:0000256" key="9">
    <source>
        <dbReference type="ARBA" id="ARBA00022777"/>
    </source>
</evidence>
<evidence type="ECO:0000259" key="16">
    <source>
        <dbReference type="SMART" id="SM00904"/>
    </source>
</evidence>
<dbReference type="AlphaFoldDB" id="A0A0H0XQF5"/>
<evidence type="ECO:0000256" key="7">
    <source>
        <dbReference type="ARBA" id="ARBA00022695"/>
    </source>
</evidence>
<keyword evidence="18" id="KW-1185">Reference proteome</keyword>
<keyword evidence="9 15" id="KW-0418">Kinase</keyword>
<evidence type="ECO:0000256" key="8">
    <source>
        <dbReference type="ARBA" id="ARBA00022741"/>
    </source>
</evidence>
<dbReference type="InterPro" id="IPR015864">
    <property type="entry name" value="FAD_synthase"/>
</dbReference>
<keyword evidence="11 15" id="KW-0067">ATP-binding</keyword>
<evidence type="ECO:0000256" key="12">
    <source>
        <dbReference type="ARBA" id="ARBA00023268"/>
    </source>
</evidence>
<dbReference type="EMBL" id="LBHU01000001">
    <property type="protein sequence ID" value="KLI64798.1"/>
    <property type="molecule type" value="Genomic_DNA"/>
</dbReference>
<dbReference type="InterPro" id="IPR023468">
    <property type="entry name" value="Riboflavin_kinase"/>
</dbReference>
<dbReference type="EC" id="2.7.7.2" evidence="15"/>
<sequence length="311" mass="33926">MRLSHRDTVPETLRGAIIALGNFDGFHLGHQRVVAEAVEWARAEGRPAVVATFDPHPVRHFAPHVPPFRLTTLDQREELFMAAGADAMLVFEFGDELAAMEAESFVRDLLGNHISAAGVVTGEDFTFGKGRGGNTQVLRDIGETCGITARAIGPVGASGQTISSSRIRDALKAGECDVAAMLLTRPFTVRGTVIHGDKRGRELGYPTANMDMGHYLRPRFGIYAVTGRVLSTGQELKGAANMGVRPQFDPPKELLEPFFFDFDGDLYGEVLDVAFHHFIRPEAKFDDLDALMAQMERDCEEARSLLGAASL</sequence>
<keyword evidence="10 15" id="KW-0274">FAD</keyword>
<keyword evidence="4 15" id="KW-0285">Flavoprotein</keyword>
<dbReference type="InterPro" id="IPR002606">
    <property type="entry name" value="Riboflavin_kinase_bac"/>
</dbReference>
<dbReference type="NCBIfam" id="TIGR00083">
    <property type="entry name" value="ribF"/>
    <property type="match status" value="1"/>
</dbReference>
<evidence type="ECO:0000256" key="1">
    <source>
        <dbReference type="ARBA" id="ARBA00002121"/>
    </source>
</evidence>
<evidence type="ECO:0000256" key="6">
    <source>
        <dbReference type="ARBA" id="ARBA00022679"/>
    </source>
</evidence>
<dbReference type="SMART" id="SM00904">
    <property type="entry name" value="Flavokinase"/>
    <property type="match status" value="1"/>
</dbReference>
<dbReference type="SUPFAM" id="SSF52374">
    <property type="entry name" value="Nucleotidylyl transferase"/>
    <property type="match status" value="1"/>
</dbReference>
<dbReference type="GO" id="GO:0009398">
    <property type="term" value="P:FMN biosynthetic process"/>
    <property type="evidence" value="ECO:0007669"/>
    <property type="project" value="UniProtKB-UniRule"/>
</dbReference>
<keyword evidence="7 15" id="KW-0548">Nucleotidyltransferase</keyword>
<dbReference type="NCBIfam" id="NF004160">
    <property type="entry name" value="PRK05627.1-3"/>
    <property type="match status" value="1"/>
</dbReference>
<dbReference type="PIRSF" id="PIRSF004491">
    <property type="entry name" value="FAD_Synth"/>
    <property type="match status" value="1"/>
</dbReference>
<dbReference type="Proteomes" id="UP000053455">
    <property type="component" value="Unassembled WGS sequence"/>
</dbReference>
<dbReference type="InterPro" id="IPR014729">
    <property type="entry name" value="Rossmann-like_a/b/a_fold"/>
</dbReference>
<evidence type="ECO:0000256" key="4">
    <source>
        <dbReference type="ARBA" id="ARBA00022630"/>
    </source>
</evidence>
<keyword evidence="6 15" id="KW-0808">Transferase</keyword>
<evidence type="ECO:0000256" key="11">
    <source>
        <dbReference type="ARBA" id="ARBA00022840"/>
    </source>
</evidence>
<dbReference type="PATRIC" id="fig|874156.12.peg.952"/>
<dbReference type="GO" id="GO:0008531">
    <property type="term" value="F:riboflavin kinase activity"/>
    <property type="evidence" value="ECO:0007669"/>
    <property type="project" value="UniProtKB-UniRule"/>
</dbReference>
<comment type="pathway">
    <text evidence="3 15">Cofactor biosynthesis; FMN biosynthesis; FMN from riboflavin (ATP route): step 1/1.</text>
</comment>
<evidence type="ECO:0000256" key="13">
    <source>
        <dbReference type="ARBA" id="ARBA00047880"/>
    </source>
</evidence>
<dbReference type="Pfam" id="PF01687">
    <property type="entry name" value="Flavokinase"/>
    <property type="match status" value="1"/>
</dbReference>
<dbReference type="RefSeq" id="WP_047092665.1">
    <property type="nucleotide sequence ID" value="NZ_LBHU01000001.1"/>
</dbReference>
<dbReference type="OrthoDB" id="9803667at2"/>
<evidence type="ECO:0000313" key="17">
    <source>
        <dbReference type="EMBL" id="KLI64798.1"/>
    </source>
</evidence>
<evidence type="ECO:0000256" key="3">
    <source>
        <dbReference type="ARBA" id="ARBA00005201"/>
    </source>
</evidence>
<accession>A0A0H0XQF5</accession>
<dbReference type="GO" id="GO:0003919">
    <property type="term" value="F:FMN adenylyltransferase activity"/>
    <property type="evidence" value="ECO:0007669"/>
    <property type="project" value="UniProtKB-UniRule"/>
</dbReference>
<dbReference type="GO" id="GO:0006747">
    <property type="term" value="P:FAD biosynthetic process"/>
    <property type="evidence" value="ECO:0007669"/>
    <property type="project" value="UniProtKB-UniRule"/>
</dbReference>
<comment type="catalytic activity">
    <reaction evidence="13 15">
        <text>riboflavin + ATP = FMN + ADP + H(+)</text>
        <dbReference type="Rhea" id="RHEA:14357"/>
        <dbReference type="ChEBI" id="CHEBI:15378"/>
        <dbReference type="ChEBI" id="CHEBI:30616"/>
        <dbReference type="ChEBI" id="CHEBI:57986"/>
        <dbReference type="ChEBI" id="CHEBI:58210"/>
        <dbReference type="ChEBI" id="CHEBI:456216"/>
        <dbReference type="EC" id="2.7.1.26"/>
    </reaction>
</comment>
<feature type="domain" description="Riboflavin kinase" evidence="16">
    <location>
        <begin position="182"/>
        <end position="307"/>
    </location>
</feature>
<keyword evidence="5 15" id="KW-0288">FMN</keyword>
<evidence type="ECO:0000256" key="14">
    <source>
        <dbReference type="ARBA" id="ARBA00049494"/>
    </source>
</evidence>
<evidence type="ECO:0000313" key="18">
    <source>
        <dbReference type="Proteomes" id="UP000053455"/>
    </source>
</evidence>
<dbReference type="GO" id="GO:0005524">
    <property type="term" value="F:ATP binding"/>
    <property type="evidence" value="ECO:0007669"/>
    <property type="project" value="UniProtKB-UniRule"/>
</dbReference>
<comment type="catalytic activity">
    <reaction evidence="14 15">
        <text>FMN + ATP + H(+) = FAD + diphosphate</text>
        <dbReference type="Rhea" id="RHEA:17237"/>
        <dbReference type="ChEBI" id="CHEBI:15378"/>
        <dbReference type="ChEBI" id="CHEBI:30616"/>
        <dbReference type="ChEBI" id="CHEBI:33019"/>
        <dbReference type="ChEBI" id="CHEBI:57692"/>
        <dbReference type="ChEBI" id="CHEBI:58210"/>
        <dbReference type="EC" id="2.7.7.2"/>
    </reaction>
</comment>
<comment type="function">
    <text evidence="1">Catalyzes the phosphorylation of riboflavin to FMN followed by the adenylation of FMN to FAD.</text>
</comment>
<dbReference type="InterPro" id="IPR023465">
    <property type="entry name" value="Riboflavin_kinase_dom_sf"/>
</dbReference>
<keyword evidence="12" id="KW-0511">Multifunctional enzyme</keyword>
<dbReference type="STRING" id="874156.GCA_001021555_00359"/>
<dbReference type="Gene3D" id="3.40.50.620">
    <property type="entry name" value="HUPs"/>
    <property type="match status" value="1"/>
</dbReference>
<reference evidence="17 18" key="1">
    <citation type="submission" date="2015-04" db="EMBL/GenBank/DDBJ databases">
        <title>The draft genome sequence of Erythrobacter marinus HWDM-33.</title>
        <authorList>
            <person name="Zhuang L."/>
            <person name="Liu Y."/>
            <person name="Shao Z."/>
        </authorList>
    </citation>
    <scope>NUCLEOTIDE SEQUENCE [LARGE SCALE GENOMIC DNA]</scope>
    <source>
        <strain evidence="17 18">HWDM-33</strain>
    </source>
</reference>
<evidence type="ECO:0000256" key="2">
    <source>
        <dbReference type="ARBA" id="ARBA00004726"/>
    </source>
</evidence>
<dbReference type="PANTHER" id="PTHR22749">
    <property type="entry name" value="RIBOFLAVIN KINASE/FMN ADENYLYLTRANSFERASE"/>
    <property type="match status" value="1"/>
</dbReference>
<proteinExistence type="inferred from homology"/>
<dbReference type="PANTHER" id="PTHR22749:SF6">
    <property type="entry name" value="RIBOFLAVIN KINASE"/>
    <property type="match status" value="1"/>
</dbReference>
<dbReference type="UniPathway" id="UPA00276">
    <property type="reaction ID" value="UER00406"/>
</dbReference>
<dbReference type="Pfam" id="PF06574">
    <property type="entry name" value="FAD_syn"/>
    <property type="match status" value="1"/>
</dbReference>
<organism evidence="17 18">
    <name type="scientific">Aurantiacibacter marinus</name>
    <dbReference type="NCBI Taxonomy" id="874156"/>
    <lineage>
        <taxon>Bacteria</taxon>
        <taxon>Pseudomonadati</taxon>
        <taxon>Pseudomonadota</taxon>
        <taxon>Alphaproteobacteria</taxon>
        <taxon>Sphingomonadales</taxon>
        <taxon>Erythrobacteraceae</taxon>
        <taxon>Aurantiacibacter</taxon>
    </lineage>
</organism>
<name>A0A0H0XQF5_9SPHN</name>
<gene>
    <name evidence="17" type="ORF">AAV99_04590</name>
</gene>
<keyword evidence="8 15" id="KW-0547">Nucleotide-binding</keyword>
<dbReference type="CDD" id="cd02064">
    <property type="entry name" value="FAD_synthetase_N"/>
    <property type="match status" value="1"/>
</dbReference>
<protein>
    <recommendedName>
        <fullName evidence="15">Riboflavin biosynthesis protein</fullName>
    </recommendedName>
    <domain>
        <recommendedName>
            <fullName evidence="15">Riboflavin kinase</fullName>
            <ecNumber evidence="15">2.7.1.26</ecNumber>
        </recommendedName>
        <alternativeName>
            <fullName evidence="15">Flavokinase</fullName>
        </alternativeName>
    </domain>
    <domain>
        <recommendedName>
            <fullName evidence="15">FMN adenylyltransferase</fullName>
            <ecNumber evidence="15">2.7.7.2</ecNumber>
        </recommendedName>
        <alternativeName>
            <fullName evidence="15">FAD pyrophosphorylase</fullName>
        </alternativeName>
        <alternativeName>
            <fullName evidence="15">FAD synthase</fullName>
        </alternativeName>
    </domain>
</protein>
<evidence type="ECO:0000256" key="10">
    <source>
        <dbReference type="ARBA" id="ARBA00022827"/>
    </source>
</evidence>
<dbReference type="Gene3D" id="2.40.30.30">
    <property type="entry name" value="Riboflavin kinase-like"/>
    <property type="match status" value="1"/>
</dbReference>
<comment type="caution">
    <text evidence="17">The sequence shown here is derived from an EMBL/GenBank/DDBJ whole genome shotgun (WGS) entry which is preliminary data.</text>
</comment>
<comment type="pathway">
    <text evidence="2 15">Cofactor biosynthesis; FAD biosynthesis; FAD from FMN: step 1/1.</text>
</comment>
<comment type="similarity">
    <text evidence="15">Belongs to the ribF family.</text>
</comment>
<evidence type="ECO:0000256" key="5">
    <source>
        <dbReference type="ARBA" id="ARBA00022643"/>
    </source>
</evidence>
<dbReference type="EC" id="2.7.1.26" evidence="15"/>